<comment type="caution">
    <text evidence="1">The sequence shown here is derived from an EMBL/GenBank/DDBJ whole genome shotgun (WGS) entry which is preliminary data.</text>
</comment>
<keyword evidence="2" id="KW-1185">Reference proteome</keyword>
<dbReference type="EMBL" id="BJHW01000002">
    <property type="protein sequence ID" value="GDY60252.1"/>
    <property type="molecule type" value="Genomic_DNA"/>
</dbReference>
<evidence type="ECO:0000313" key="2">
    <source>
        <dbReference type="Proteomes" id="UP000301309"/>
    </source>
</evidence>
<protein>
    <submittedName>
        <fullName evidence="1">Uncharacterized protein</fullName>
    </submittedName>
</protein>
<organism evidence="1 2">
    <name type="scientific">Streptomyces violaceusniger</name>
    <dbReference type="NCBI Taxonomy" id="68280"/>
    <lineage>
        <taxon>Bacteria</taxon>
        <taxon>Bacillati</taxon>
        <taxon>Actinomycetota</taxon>
        <taxon>Actinomycetes</taxon>
        <taxon>Kitasatosporales</taxon>
        <taxon>Streptomycetaceae</taxon>
        <taxon>Streptomyces</taxon>
        <taxon>Streptomyces violaceusniger group</taxon>
    </lineage>
</organism>
<reference evidence="1 2" key="1">
    <citation type="journal article" date="2020" name="Int. J. Syst. Evol. Microbiol.">
        <title>Reclassification of Streptomyces castelarensis and Streptomyces sporoclivatus as later heterotypic synonyms of Streptomyces antimycoticus.</title>
        <authorList>
            <person name="Komaki H."/>
            <person name="Tamura T."/>
        </authorList>
    </citation>
    <scope>NUCLEOTIDE SEQUENCE [LARGE SCALE GENOMIC DNA]</scope>
    <source>
        <strain evidence="1 2">NBRC 13459</strain>
    </source>
</reference>
<accession>A0A4D4LG33</accession>
<dbReference type="AlphaFoldDB" id="A0A4D4LG33"/>
<gene>
    <name evidence="1" type="ORF">SVIO_108750</name>
</gene>
<dbReference type="Proteomes" id="UP000301309">
    <property type="component" value="Unassembled WGS sequence"/>
</dbReference>
<proteinExistence type="predicted"/>
<dbReference type="RefSeq" id="WP_137982140.1">
    <property type="nucleotide sequence ID" value="NZ_BAAASO010000090.1"/>
</dbReference>
<name>A0A4D4LG33_STRVO</name>
<sequence length="98" mass="10291">MKVNDIADLLAVWEAGACVVVKTSLRTRIAARLDDAECRVAGLRTFTASLQHAFDHLDALPDRSTRCDPECGFLTPASTAGAQALRSVPGRTAAGGPP</sequence>
<evidence type="ECO:0000313" key="1">
    <source>
        <dbReference type="EMBL" id="GDY60252.1"/>
    </source>
</evidence>
<dbReference type="OrthoDB" id="9802039at2"/>